<protein>
    <submittedName>
        <fullName evidence="2">Uncharacterized protein</fullName>
    </submittedName>
</protein>
<dbReference type="AlphaFoldDB" id="T1XM38"/>
<gene>
    <name evidence="2" type="ORF">VAPA_2c11040</name>
</gene>
<evidence type="ECO:0000313" key="2">
    <source>
        <dbReference type="EMBL" id="AGU53658.1"/>
    </source>
</evidence>
<reference evidence="2 3" key="1">
    <citation type="submission" date="2012-10" db="EMBL/GenBank/DDBJ databases">
        <title>Genome sequence of Variovorax paradoxus B4.</title>
        <authorList>
            <person name="Schuldes J."/>
            <person name="Brandt U."/>
            <person name="Hiessl S."/>
            <person name="Wuebbeler J.H."/>
            <person name="Thuermer A."/>
            <person name="Steinbuechel A."/>
            <person name="Daniel R."/>
        </authorList>
    </citation>
    <scope>NUCLEOTIDE SEQUENCE [LARGE SCALE GENOMIC DNA]</scope>
    <source>
        <strain evidence="2 3">B4</strain>
    </source>
</reference>
<dbReference type="KEGG" id="vpd:VAPA_2c11040"/>
<evidence type="ECO:0000256" key="1">
    <source>
        <dbReference type="SAM" id="MobiDB-lite"/>
    </source>
</evidence>
<dbReference type="HOGENOM" id="CLU_2848592_0_0_4"/>
<dbReference type="Proteomes" id="UP000016223">
    <property type="component" value="Chromosome 2"/>
</dbReference>
<evidence type="ECO:0000313" key="3">
    <source>
        <dbReference type="Proteomes" id="UP000016223"/>
    </source>
</evidence>
<dbReference type="EMBL" id="CP003912">
    <property type="protein sequence ID" value="AGU53658.1"/>
    <property type="molecule type" value="Genomic_DNA"/>
</dbReference>
<feature type="region of interest" description="Disordered" evidence="1">
    <location>
        <begin position="31"/>
        <end position="65"/>
    </location>
</feature>
<organism evidence="2 3">
    <name type="scientific">Variovorax paradoxus B4</name>
    <dbReference type="NCBI Taxonomy" id="1246301"/>
    <lineage>
        <taxon>Bacteria</taxon>
        <taxon>Pseudomonadati</taxon>
        <taxon>Pseudomonadota</taxon>
        <taxon>Betaproteobacteria</taxon>
        <taxon>Burkholderiales</taxon>
        <taxon>Comamonadaceae</taxon>
        <taxon>Variovorax</taxon>
    </lineage>
</organism>
<sequence>MNAGLTLTSIRPAPGRVFVRAWFCADLGMLPSKRHQRPNPMHFTPAHSPRARADEDQLPPGGGSA</sequence>
<name>T1XM38_VARPD</name>
<accession>T1XM38</accession>
<proteinExistence type="predicted"/>